<feature type="domain" description="Glycosyl transferase family 1" evidence="1">
    <location>
        <begin position="219"/>
        <end position="296"/>
    </location>
</feature>
<protein>
    <submittedName>
        <fullName evidence="2">Glycosyltransferase family 4 protein</fullName>
    </submittedName>
</protein>
<dbReference type="InterPro" id="IPR001296">
    <property type="entry name" value="Glyco_trans_1"/>
</dbReference>
<evidence type="ECO:0000313" key="2">
    <source>
        <dbReference type="EMBL" id="MBD2296755.1"/>
    </source>
</evidence>
<dbReference type="EMBL" id="JACJQU010000029">
    <property type="protein sequence ID" value="MBD2296755.1"/>
    <property type="molecule type" value="Genomic_DNA"/>
</dbReference>
<comment type="caution">
    <text evidence="2">The sequence shown here is derived from an EMBL/GenBank/DDBJ whole genome shotgun (WGS) entry which is preliminary data.</text>
</comment>
<gene>
    <name evidence="2" type="ORF">H6G06_25550</name>
</gene>
<dbReference type="RefSeq" id="WP_190564874.1">
    <property type="nucleotide sequence ID" value="NZ_JACJQU010000029.1"/>
</dbReference>
<dbReference type="SUPFAM" id="SSF53756">
    <property type="entry name" value="UDP-Glycosyltransferase/glycogen phosphorylase"/>
    <property type="match status" value="1"/>
</dbReference>
<dbReference type="Proteomes" id="UP000662185">
    <property type="component" value="Unassembled WGS sequence"/>
</dbReference>
<dbReference type="Pfam" id="PF00534">
    <property type="entry name" value="Glycos_transf_1"/>
    <property type="match status" value="1"/>
</dbReference>
<dbReference type="CDD" id="cd03801">
    <property type="entry name" value="GT4_PimA-like"/>
    <property type="match status" value="1"/>
</dbReference>
<sequence length="388" mass="44229">MTKVILTGFSHIINHNAPKFSKYELIRPKEFPFGRFPLKKFWYPLSSLAAWQPVNKSKIIHSFNAIPYTTKPFIVSYEIFLPHIMSSDAGYSVEKLRKFLRDRLVLDNCIRLLASSNFARKKFILKNAGWEKLDQVLQKTEVIPPNTILKVSQPKTYTDTGTLNLMFVGNHIARKGGIVALRVAKKAKLLGLPVIIHIASSLSIGRGIPTDCPDISHYDNDLKLLELDNVRFYNQLPNQEVINLLAQSDFQILATLQDAYAFSIIEGCSVATPAIATPIFAIPEWIRDGDNGYLLKLELDNTGEWKWRQALCSYSVSVDEHWEILDKTYENLAEQIITRLGEFIERRDRKEHYEQLSYGALAQGKIHDSKRVSELIDSIYSEAILSQS</sequence>
<dbReference type="GO" id="GO:0016757">
    <property type="term" value="F:glycosyltransferase activity"/>
    <property type="evidence" value="ECO:0007669"/>
    <property type="project" value="InterPro"/>
</dbReference>
<evidence type="ECO:0000313" key="3">
    <source>
        <dbReference type="Proteomes" id="UP000662185"/>
    </source>
</evidence>
<name>A0A926WMK0_9NOST</name>
<dbReference type="Gene3D" id="3.40.50.2000">
    <property type="entry name" value="Glycogen Phosphorylase B"/>
    <property type="match status" value="1"/>
</dbReference>
<proteinExistence type="predicted"/>
<organism evidence="2 3">
    <name type="scientific">Anabaena sphaerica FACHB-251</name>
    <dbReference type="NCBI Taxonomy" id="2692883"/>
    <lineage>
        <taxon>Bacteria</taxon>
        <taxon>Bacillati</taxon>
        <taxon>Cyanobacteriota</taxon>
        <taxon>Cyanophyceae</taxon>
        <taxon>Nostocales</taxon>
        <taxon>Nostocaceae</taxon>
        <taxon>Anabaena</taxon>
    </lineage>
</organism>
<keyword evidence="3" id="KW-1185">Reference proteome</keyword>
<evidence type="ECO:0000259" key="1">
    <source>
        <dbReference type="Pfam" id="PF00534"/>
    </source>
</evidence>
<accession>A0A926WMK0</accession>
<reference evidence="3" key="1">
    <citation type="journal article" date="2020" name="ISME J.">
        <title>Comparative genomics reveals insights into cyanobacterial evolution and habitat adaptation.</title>
        <authorList>
            <person name="Chen M.Y."/>
            <person name="Teng W.K."/>
            <person name="Zhao L."/>
            <person name="Hu C.X."/>
            <person name="Zhou Y.K."/>
            <person name="Han B.P."/>
            <person name="Song L.R."/>
            <person name="Shu W.S."/>
        </authorList>
    </citation>
    <scope>NUCLEOTIDE SEQUENCE [LARGE SCALE GENOMIC DNA]</scope>
    <source>
        <strain evidence="3">FACHB-251</strain>
    </source>
</reference>
<dbReference type="AlphaFoldDB" id="A0A926WMK0"/>